<dbReference type="InterPro" id="IPR011545">
    <property type="entry name" value="DEAD/DEAH_box_helicase_dom"/>
</dbReference>
<dbReference type="GO" id="GO:0016787">
    <property type="term" value="F:hydrolase activity"/>
    <property type="evidence" value="ECO:0007669"/>
    <property type="project" value="UniProtKB-KW"/>
</dbReference>
<dbReference type="CDD" id="cd17920">
    <property type="entry name" value="DEXHc_RecQ"/>
    <property type="match status" value="1"/>
</dbReference>
<dbReference type="GO" id="GO:0043138">
    <property type="term" value="F:3'-5' DNA helicase activity"/>
    <property type="evidence" value="ECO:0007669"/>
    <property type="project" value="UniProtKB-EC"/>
</dbReference>
<dbReference type="InterPro" id="IPR032284">
    <property type="entry name" value="RecQ_Zn-bd"/>
</dbReference>
<dbReference type="PROSITE" id="PS51192">
    <property type="entry name" value="HELICASE_ATP_BIND_1"/>
    <property type="match status" value="1"/>
</dbReference>
<dbReference type="EC" id="5.6.2.4" evidence="10"/>
<proteinExistence type="inferred from homology"/>
<dbReference type="Pfam" id="PF16124">
    <property type="entry name" value="RecQ_Zn_bind"/>
    <property type="match status" value="1"/>
</dbReference>
<evidence type="ECO:0000256" key="9">
    <source>
        <dbReference type="ARBA" id="ARBA00034617"/>
    </source>
</evidence>
<keyword evidence="16" id="KW-1185">Reference proteome</keyword>
<dbReference type="Proteomes" id="UP000321934">
    <property type="component" value="Chromosome"/>
</dbReference>
<evidence type="ECO:0000256" key="8">
    <source>
        <dbReference type="ARBA" id="ARBA00023235"/>
    </source>
</evidence>
<evidence type="ECO:0000256" key="7">
    <source>
        <dbReference type="ARBA" id="ARBA00023125"/>
    </source>
</evidence>
<accession>A0A5B8XDV3</accession>
<evidence type="ECO:0000259" key="13">
    <source>
        <dbReference type="PROSITE" id="PS51192"/>
    </source>
</evidence>
<dbReference type="FunFam" id="3.40.50.300:FF:000296">
    <property type="entry name" value="ATP-dependent DNA helicase RecQ"/>
    <property type="match status" value="1"/>
</dbReference>
<name>A0A5B8XDV3_9RICK</name>
<dbReference type="EMBL" id="CP029077">
    <property type="protein sequence ID" value="QED23055.1"/>
    <property type="molecule type" value="Genomic_DNA"/>
</dbReference>
<dbReference type="GO" id="GO:0005737">
    <property type="term" value="C:cytoplasm"/>
    <property type="evidence" value="ECO:0007669"/>
    <property type="project" value="TreeGrafter"/>
</dbReference>
<evidence type="ECO:0000259" key="14">
    <source>
        <dbReference type="PROSITE" id="PS51194"/>
    </source>
</evidence>
<dbReference type="InterPro" id="IPR014001">
    <property type="entry name" value="Helicase_ATP-bd"/>
</dbReference>
<gene>
    <name evidence="15" type="ORF">Deia_00247</name>
</gene>
<dbReference type="CDD" id="cd18794">
    <property type="entry name" value="SF2_C_RecQ"/>
    <property type="match status" value="1"/>
</dbReference>
<dbReference type="GO" id="GO:0005524">
    <property type="term" value="F:ATP binding"/>
    <property type="evidence" value="ECO:0007669"/>
    <property type="project" value="UniProtKB-KW"/>
</dbReference>
<keyword evidence="2" id="KW-0479">Metal-binding</keyword>
<dbReference type="InterPro" id="IPR001650">
    <property type="entry name" value="Helicase_C-like"/>
</dbReference>
<dbReference type="SMART" id="SM00490">
    <property type="entry name" value="HELICc"/>
    <property type="match status" value="1"/>
</dbReference>
<reference evidence="15 16" key="1">
    <citation type="journal article" date="2019" name="ISME J.">
        <title>Deianiraea, an extracellular bacterium associated with the ciliate Paramecium, suggests an alternative scenario for the evolution of Rickettsiales.</title>
        <authorList>
            <person name="Castelli M."/>
            <person name="Sabaneyeva E."/>
            <person name="Lanzoni O."/>
            <person name="Lebedeva N."/>
            <person name="Floriano A.M."/>
            <person name="Gaiarsa S."/>
            <person name="Benken K."/>
            <person name="Modeo L."/>
            <person name="Bandi C."/>
            <person name="Potekhin A."/>
            <person name="Sassera D."/>
            <person name="Petroni G."/>
        </authorList>
    </citation>
    <scope>NUCLEOTIDE SEQUENCE [LARGE SCALE GENOMIC DNA]</scope>
    <source>
        <strain evidence="15">CyL4-1</strain>
    </source>
</reference>
<keyword evidence="8" id="KW-0413">Isomerase</keyword>
<dbReference type="GO" id="GO:0043590">
    <property type="term" value="C:bacterial nucleoid"/>
    <property type="evidence" value="ECO:0007669"/>
    <property type="project" value="TreeGrafter"/>
</dbReference>
<keyword evidence="3" id="KW-0547">Nucleotide-binding</keyword>
<comment type="catalytic activity">
    <reaction evidence="9">
        <text>Couples ATP hydrolysis with the unwinding of duplex DNA by translocating in the 3'-5' direction.</text>
        <dbReference type="EC" id="5.6.2.4"/>
    </reaction>
</comment>
<dbReference type="GO" id="GO:0003677">
    <property type="term" value="F:DNA binding"/>
    <property type="evidence" value="ECO:0007669"/>
    <property type="project" value="UniProtKB-KW"/>
</dbReference>
<dbReference type="PROSITE" id="PS51194">
    <property type="entry name" value="HELICASE_CTER"/>
    <property type="match status" value="1"/>
</dbReference>
<evidence type="ECO:0000256" key="12">
    <source>
        <dbReference type="ARBA" id="ARBA00044550"/>
    </source>
</evidence>
<evidence type="ECO:0000256" key="1">
    <source>
        <dbReference type="ARBA" id="ARBA00005446"/>
    </source>
</evidence>
<evidence type="ECO:0000256" key="5">
    <source>
        <dbReference type="ARBA" id="ARBA00022806"/>
    </source>
</evidence>
<dbReference type="SMART" id="SM00487">
    <property type="entry name" value="DEXDc"/>
    <property type="match status" value="1"/>
</dbReference>
<comment type="similarity">
    <text evidence="1">Belongs to the helicase family. RecQ subfamily.</text>
</comment>
<evidence type="ECO:0000256" key="11">
    <source>
        <dbReference type="ARBA" id="ARBA00044535"/>
    </source>
</evidence>
<dbReference type="GO" id="GO:0006281">
    <property type="term" value="P:DNA repair"/>
    <property type="evidence" value="ECO:0007669"/>
    <property type="project" value="TreeGrafter"/>
</dbReference>
<evidence type="ECO:0000256" key="3">
    <source>
        <dbReference type="ARBA" id="ARBA00022741"/>
    </source>
</evidence>
<dbReference type="NCBIfam" id="TIGR00614">
    <property type="entry name" value="recQ_fam"/>
    <property type="match status" value="1"/>
</dbReference>
<keyword evidence="5 15" id="KW-0347">Helicase</keyword>
<dbReference type="GO" id="GO:0006310">
    <property type="term" value="P:DNA recombination"/>
    <property type="evidence" value="ECO:0007669"/>
    <property type="project" value="InterPro"/>
</dbReference>
<feature type="domain" description="Helicase ATP-binding" evidence="13">
    <location>
        <begin position="29"/>
        <end position="197"/>
    </location>
</feature>
<dbReference type="FunFam" id="3.40.50.300:FF:000156">
    <property type="entry name" value="ATP-dependent DNA helicase recQ"/>
    <property type="match status" value="1"/>
</dbReference>
<dbReference type="InterPro" id="IPR027417">
    <property type="entry name" value="P-loop_NTPase"/>
</dbReference>
<dbReference type="Gene3D" id="3.40.50.300">
    <property type="entry name" value="P-loop containing nucleotide triphosphate hydrolases"/>
    <property type="match status" value="2"/>
</dbReference>
<dbReference type="Pfam" id="PF00271">
    <property type="entry name" value="Helicase_C"/>
    <property type="match status" value="1"/>
</dbReference>
<sequence>MNENAKSPHHILKSIFGYDNFRGSQEEIINHTIAGNSSLVLMTTGGGKSLCYQIPALCLDGLCIVVSPLIALMQDQVNALKEYGVKAEALNSSLDYRTITRTEEAIKSGKLKLLYIAPERLMTEEFLSFIAGVKISMFAIDEAHCISSWGHDFRPEYLALSKLSELFPSIPRLALTATADVLTRKEIITKLGLGSGKIFLSSFDRPNIKYNIIPKDNANAQLIHFLNKHKGEAGVVYCMSRNGVEKTAEYLRGKGFNALPYHAGLDKNIRTKNQDTFLKEDGVIMVATIAFGMGIDKSDVRFVVHLDMPKSIESYYQETGRAGRDGLPSEVLMLHGMQDVAMLWNLVKSSEAEERYKRIEQRKVTALLGLCETIHCRRKVILEYFGEKVAEDADDNHKHNCSNCDNCIIIESLSCM</sequence>
<evidence type="ECO:0000313" key="15">
    <source>
        <dbReference type="EMBL" id="QED23055.1"/>
    </source>
</evidence>
<organism evidence="15 16">
    <name type="scientific">Candidatus Deianiraea vastatrix</name>
    <dbReference type="NCBI Taxonomy" id="2163644"/>
    <lineage>
        <taxon>Bacteria</taxon>
        <taxon>Pseudomonadati</taxon>
        <taxon>Pseudomonadota</taxon>
        <taxon>Alphaproteobacteria</taxon>
        <taxon>Rickettsiales</taxon>
        <taxon>Candidatus Deianiraeaceae</taxon>
        <taxon>Candidatus Deianiraea</taxon>
    </lineage>
</organism>
<evidence type="ECO:0000256" key="2">
    <source>
        <dbReference type="ARBA" id="ARBA00022723"/>
    </source>
</evidence>
<dbReference type="Pfam" id="PF00270">
    <property type="entry name" value="DEAD"/>
    <property type="match status" value="1"/>
</dbReference>
<evidence type="ECO:0000256" key="6">
    <source>
        <dbReference type="ARBA" id="ARBA00022840"/>
    </source>
</evidence>
<keyword evidence="6" id="KW-0067">ATP-binding</keyword>
<protein>
    <recommendedName>
        <fullName evidence="11">ATP-dependent DNA helicase RecQ</fullName>
        <ecNumber evidence="10">5.6.2.4</ecNumber>
    </recommendedName>
    <alternativeName>
        <fullName evidence="12">DNA 3'-5' helicase RecQ</fullName>
    </alternativeName>
</protein>
<dbReference type="OrthoDB" id="9760034at2"/>
<keyword evidence="4" id="KW-0378">Hydrolase</keyword>
<dbReference type="GO" id="GO:0046872">
    <property type="term" value="F:metal ion binding"/>
    <property type="evidence" value="ECO:0007669"/>
    <property type="project" value="UniProtKB-KW"/>
</dbReference>
<dbReference type="GO" id="GO:0009378">
    <property type="term" value="F:four-way junction helicase activity"/>
    <property type="evidence" value="ECO:0007669"/>
    <property type="project" value="TreeGrafter"/>
</dbReference>
<dbReference type="PANTHER" id="PTHR13710:SF105">
    <property type="entry name" value="ATP-DEPENDENT DNA HELICASE Q1"/>
    <property type="match status" value="1"/>
</dbReference>
<feature type="domain" description="Helicase C-terminal" evidence="14">
    <location>
        <begin position="221"/>
        <end position="365"/>
    </location>
</feature>
<dbReference type="AlphaFoldDB" id="A0A5B8XDV3"/>
<keyword evidence="7" id="KW-0238">DNA-binding</keyword>
<evidence type="ECO:0000313" key="16">
    <source>
        <dbReference type="Proteomes" id="UP000321934"/>
    </source>
</evidence>
<evidence type="ECO:0000256" key="4">
    <source>
        <dbReference type="ARBA" id="ARBA00022801"/>
    </source>
</evidence>
<dbReference type="GO" id="GO:0030894">
    <property type="term" value="C:replisome"/>
    <property type="evidence" value="ECO:0007669"/>
    <property type="project" value="TreeGrafter"/>
</dbReference>
<dbReference type="InterPro" id="IPR004589">
    <property type="entry name" value="DNA_helicase_ATP-dep_RecQ"/>
</dbReference>
<dbReference type="PANTHER" id="PTHR13710">
    <property type="entry name" value="DNA HELICASE RECQ FAMILY MEMBER"/>
    <property type="match status" value="1"/>
</dbReference>
<dbReference type="RefSeq" id="WP_146820354.1">
    <property type="nucleotide sequence ID" value="NZ_CP029077.1"/>
</dbReference>
<dbReference type="SUPFAM" id="SSF52540">
    <property type="entry name" value="P-loop containing nucleoside triphosphate hydrolases"/>
    <property type="match status" value="1"/>
</dbReference>
<evidence type="ECO:0000256" key="10">
    <source>
        <dbReference type="ARBA" id="ARBA00034808"/>
    </source>
</evidence>